<proteinExistence type="predicted"/>
<evidence type="ECO:0000313" key="2">
    <source>
        <dbReference type="Proteomes" id="UP000831701"/>
    </source>
</evidence>
<dbReference type="EMBL" id="CM041546">
    <property type="protein sequence ID" value="KAI3361035.1"/>
    <property type="molecule type" value="Genomic_DNA"/>
</dbReference>
<sequence length="404" mass="45376">MLACGTPDAVDRYRQAKQATARTVLEAKTRVWEEFGEAMEEDYRSASKRFWQTVRRLRRGKQYSANTVYSAGGELLTSTEDIVGRWKKYFEDLLNPTDLPSSEEAEAGDSEVDSSITQAEVTEVVRKLLGGKAPGVDEIRPEYLKSLDVVGLSWLTRLCNIAWRLGTVPLEWQTGVVVPLFKKGDRRVCSNYRGITLLSLPGKVYARGRVLEGLWEFAQPVHMCFVDLEKAFDRVPRGILWGVLQREYGVRGPLLRAVRSLYDRSRSLVRIAGNDVVLLASSSQDLQHVLERFAAECEAAGMRISTSKSEAMVLDRKRVACPLRVGGEVLPQVEEFKYLGVLFTSEGKMEREIDRRIGAASAVMRSVYRTVVVKKELSRKAKALDLPVNLRPTLPPSPMVMNFG</sequence>
<name>A0ACB8W012_9TELE</name>
<accession>A0ACB8W012</accession>
<organism evidence="1 2">
    <name type="scientific">Scortum barcoo</name>
    <name type="common">barcoo grunter</name>
    <dbReference type="NCBI Taxonomy" id="214431"/>
    <lineage>
        <taxon>Eukaryota</taxon>
        <taxon>Metazoa</taxon>
        <taxon>Chordata</taxon>
        <taxon>Craniata</taxon>
        <taxon>Vertebrata</taxon>
        <taxon>Euteleostomi</taxon>
        <taxon>Actinopterygii</taxon>
        <taxon>Neopterygii</taxon>
        <taxon>Teleostei</taxon>
        <taxon>Neoteleostei</taxon>
        <taxon>Acanthomorphata</taxon>
        <taxon>Eupercaria</taxon>
        <taxon>Centrarchiformes</taxon>
        <taxon>Terapontoidei</taxon>
        <taxon>Terapontidae</taxon>
        <taxon>Scortum</taxon>
    </lineage>
</organism>
<protein>
    <submittedName>
        <fullName evidence="1">Uncharacterized protein</fullName>
    </submittedName>
</protein>
<reference evidence="1" key="1">
    <citation type="submission" date="2022-04" db="EMBL/GenBank/DDBJ databases">
        <title>Jade perch genome.</title>
        <authorList>
            <person name="Chao B."/>
        </authorList>
    </citation>
    <scope>NUCLEOTIDE SEQUENCE</scope>
    <source>
        <strain evidence="1">CB-2022</strain>
    </source>
</reference>
<evidence type="ECO:0000313" key="1">
    <source>
        <dbReference type="EMBL" id="KAI3361035.1"/>
    </source>
</evidence>
<gene>
    <name evidence="1" type="ORF">L3Q82_013230</name>
</gene>
<dbReference type="Proteomes" id="UP000831701">
    <property type="component" value="Chromosome 16"/>
</dbReference>
<keyword evidence="2" id="KW-1185">Reference proteome</keyword>
<comment type="caution">
    <text evidence="1">The sequence shown here is derived from an EMBL/GenBank/DDBJ whole genome shotgun (WGS) entry which is preliminary data.</text>
</comment>